<dbReference type="EMBL" id="PDOF01000002">
    <property type="protein sequence ID" value="PYZ96657.1"/>
    <property type="molecule type" value="Genomic_DNA"/>
</dbReference>
<dbReference type="AlphaFoldDB" id="A0A2W0H6B7"/>
<reference evidence="2 3" key="1">
    <citation type="submission" date="2017-10" db="EMBL/GenBank/DDBJ databases">
        <title>Bacillus sp. nov., a halophilic bacterium isolated from a Yangshapao Lake.</title>
        <authorList>
            <person name="Wang H."/>
        </authorList>
    </citation>
    <scope>NUCLEOTIDE SEQUENCE [LARGE SCALE GENOMIC DNA]</scope>
    <source>
        <strain evidence="2 3">YSP-3</strain>
    </source>
</reference>
<feature type="transmembrane region" description="Helical" evidence="1">
    <location>
        <begin position="280"/>
        <end position="303"/>
    </location>
</feature>
<evidence type="ECO:0000313" key="2">
    <source>
        <dbReference type="EMBL" id="PYZ96657.1"/>
    </source>
</evidence>
<feature type="transmembrane region" description="Helical" evidence="1">
    <location>
        <begin position="310"/>
        <end position="327"/>
    </location>
</feature>
<gene>
    <name evidence="2" type="ORF">CR205_13230</name>
</gene>
<feature type="transmembrane region" description="Helical" evidence="1">
    <location>
        <begin position="21"/>
        <end position="40"/>
    </location>
</feature>
<dbReference type="RefSeq" id="WP_110520578.1">
    <property type="nucleotide sequence ID" value="NZ_PDOF01000002.1"/>
</dbReference>
<evidence type="ECO:0000313" key="3">
    <source>
        <dbReference type="Proteomes" id="UP000248066"/>
    </source>
</evidence>
<evidence type="ECO:0000256" key="1">
    <source>
        <dbReference type="SAM" id="Phobius"/>
    </source>
</evidence>
<feature type="transmembrane region" description="Helical" evidence="1">
    <location>
        <begin position="339"/>
        <end position="357"/>
    </location>
</feature>
<organism evidence="2 3">
    <name type="scientific">Alteribacter lacisalsi</name>
    <dbReference type="NCBI Taxonomy" id="2045244"/>
    <lineage>
        <taxon>Bacteria</taxon>
        <taxon>Bacillati</taxon>
        <taxon>Bacillota</taxon>
        <taxon>Bacilli</taxon>
        <taxon>Bacillales</taxon>
        <taxon>Bacillaceae</taxon>
        <taxon>Alteribacter</taxon>
    </lineage>
</organism>
<keyword evidence="1" id="KW-1133">Transmembrane helix</keyword>
<keyword evidence="3" id="KW-1185">Reference proteome</keyword>
<accession>A0A2W0H6B7</accession>
<name>A0A2W0H6B7_9BACI</name>
<sequence>MPQGKTHDTKREKLDRWDPTLINITSIILIGSAVGALYGAIIIGDVIAYVFLCLLAALSLFLGIKIRGTLDNLDIYYEFGIDVKKHVFWEAKRRKGGNQPVSVHEIPFRTIKSILLAPYEVTKVNTGKNSRTTYYDIPAILMRRTDEGKSPLHLMTFQTKEDADAWLTLAQKTGIPMYSSDERINTLITRGDGDKLYDNGIYKEPYTFDGSVNKNHLYFNSRGHRGHTYHPEKTANEYDFASVVRFPLKAWQVLIATIVLFLAVFFIEMGLGYTTYESDVFHTVPGMIAGLIILLTGYTVYGYALRKATLVRLGLFFLTGALLLASVTKPGLSEDSLAGIAPFLIGSIVALILVFVLRQIKPAVHHFHMAEKMKRRRYQDQIEERG</sequence>
<dbReference type="OrthoDB" id="2798526at2"/>
<comment type="caution">
    <text evidence="2">The sequence shown here is derived from an EMBL/GenBank/DDBJ whole genome shotgun (WGS) entry which is preliminary data.</text>
</comment>
<proteinExistence type="predicted"/>
<protein>
    <submittedName>
        <fullName evidence="2">Uncharacterized protein</fullName>
    </submittedName>
</protein>
<keyword evidence="1" id="KW-0472">Membrane</keyword>
<feature type="transmembrane region" description="Helical" evidence="1">
    <location>
        <begin position="253"/>
        <end position="274"/>
    </location>
</feature>
<feature type="transmembrane region" description="Helical" evidence="1">
    <location>
        <begin position="46"/>
        <end position="64"/>
    </location>
</feature>
<keyword evidence="1" id="KW-0812">Transmembrane</keyword>
<dbReference type="Proteomes" id="UP000248066">
    <property type="component" value="Unassembled WGS sequence"/>
</dbReference>